<dbReference type="RefSeq" id="WP_023431429.1">
    <property type="nucleotide sequence ID" value="NZ_AWXZ01000017.1"/>
</dbReference>
<dbReference type="PANTHER" id="PTHR34039">
    <property type="entry name" value="UPF0102 PROTEIN YRAN"/>
    <property type="match status" value="1"/>
</dbReference>
<proteinExistence type="inferred from homology"/>
<dbReference type="Gene3D" id="3.40.1350.10">
    <property type="match status" value="1"/>
</dbReference>
<comment type="similarity">
    <text evidence="1 2">Belongs to the UPF0102 family.</text>
</comment>
<dbReference type="OrthoDB" id="9812968at2"/>
<dbReference type="InterPro" id="IPR003509">
    <property type="entry name" value="UPF0102_YraN-like"/>
</dbReference>
<dbReference type="InterPro" id="IPR011335">
    <property type="entry name" value="Restrct_endonuc-II-like"/>
</dbReference>
<evidence type="ECO:0000313" key="3">
    <source>
        <dbReference type="EMBL" id="ESR25949.1"/>
    </source>
</evidence>
<dbReference type="Proteomes" id="UP000017819">
    <property type="component" value="Unassembled WGS sequence"/>
</dbReference>
<protein>
    <recommendedName>
        <fullName evidence="2">UPF0102 protein N177_1284</fullName>
    </recommendedName>
</protein>
<dbReference type="PANTHER" id="PTHR34039:SF1">
    <property type="entry name" value="UPF0102 PROTEIN YRAN"/>
    <property type="match status" value="1"/>
</dbReference>
<dbReference type="GO" id="GO:0003676">
    <property type="term" value="F:nucleic acid binding"/>
    <property type="evidence" value="ECO:0007669"/>
    <property type="project" value="InterPro"/>
</dbReference>
<sequence length="120" mass="13445">MSSEARRRAERAGQLCETATVAYLLLKGFRPLGRRVKTPVGEIDIVARRGATVAFVEVKLRRNAPDFVLSATNRRRIAAAAKWWLAANPSHAQYTLRFDVVIWHGPGWPRHIPAAFDAEP</sequence>
<dbReference type="EMBL" id="AWXZ01000017">
    <property type="protein sequence ID" value="ESR25949.1"/>
    <property type="molecule type" value="Genomic_DNA"/>
</dbReference>
<dbReference type="HAMAP" id="MF_00048">
    <property type="entry name" value="UPF0102"/>
    <property type="match status" value="1"/>
</dbReference>
<dbReference type="AlphaFoldDB" id="V4RKX6"/>
<evidence type="ECO:0000313" key="4">
    <source>
        <dbReference type="Proteomes" id="UP000017819"/>
    </source>
</evidence>
<keyword evidence="4" id="KW-1185">Reference proteome</keyword>
<gene>
    <name evidence="3" type="ORF">N177_1284</name>
</gene>
<organism evidence="3 4">
    <name type="scientific">Lutibaculum baratangense AMV1</name>
    <dbReference type="NCBI Taxonomy" id="631454"/>
    <lineage>
        <taxon>Bacteria</taxon>
        <taxon>Pseudomonadati</taxon>
        <taxon>Pseudomonadota</taxon>
        <taxon>Alphaproteobacteria</taxon>
        <taxon>Hyphomicrobiales</taxon>
        <taxon>Tepidamorphaceae</taxon>
        <taxon>Lutibaculum</taxon>
    </lineage>
</organism>
<evidence type="ECO:0000256" key="2">
    <source>
        <dbReference type="HAMAP-Rule" id="MF_00048"/>
    </source>
</evidence>
<name>V4RKX6_9HYPH</name>
<comment type="caution">
    <text evidence="3">The sequence shown here is derived from an EMBL/GenBank/DDBJ whole genome shotgun (WGS) entry which is preliminary data.</text>
</comment>
<dbReference type="Pfam" id="PF02021">
    <property type="entry name" value="UPF0102"/>
    <property type="match status" value="1"/>
</dbReference>
<accession>V4RKX6</accession>
<dbReference type="SUPFAM" id="SSF52980">
    <property type="entry name" value="Restriction endonuclease-like"/>
    <property type="match status" value="1"/>
</dbReference>
<dbReference type="InterPro" id="IPR011856">
    <property type="entry name" value="tRNA_endonuc-like_dom_sf"/>
</dbReference>
<evidence type="ECO:0000256" key="1">
    <source>
        <dbReference type="ARBA" id="ARBA00006738"/>
    </source>
</evidence>
<reference evidence="3 4" key="1">
    <citation type="journal article" date="2014" name="Genome Announc.">
        <title>Draft Genome Sequence of Lutibaculum baratangense Strain AMV1T, Isolated from a Mud Volcano in Andamans, India.</title>
        <authorList>
            <person name="Singh A."/>
            <person name="Sreenivas A."/>
            <person name="Sathyanarayana Reddy G."/>
            <person name="Pinnaka A.K."/>
            <person name="Shivaji S."/>
        </authorList>
    </citation>
    <scope>NUCLEOTIDE SEQUENCE [LARGE SCALE GENOMIC DNA]</scope>
    <source>
        <strain evidence="3 4">AMV1</strain>
    </source>
</reference>
<dbReference type="STRING" id="631454.N177_1284"/>
<dbReference type="eggNOG" id="COG0792">
    <property type="taxonomic scope" value="Bacteria"/>
</dbReference>